<dbReference type="SUPFAM" id="SSF81901">
    <property type="entry name" value="HCP-like"/>
    <property type="match status" value="1"/>
</dbReference>
<comment type="caution">
    <text evidence="2">The sequence shown here is derived from an EMBL/GenBank/DDBJ whole genome shotgun (WGS) entry which is preliminary data.</text>
</comment>
<gene>
    <name evidence="2" type="ORF">ACFOW7_05820</name>
</gene>
<evidence type="ECO:0000313" key="3">
    <source>
        <dbReference type="Proteomes" id="UP001595791"/>
    </source>
</evidence>
<dbReference type="Gene3D" id="1.25.40.10">
    <property type="entry name" value="Tetratricopeptide repeat domain"/>
    <property type="match status" value="1"/>
</dbReference>
<dbReference type="InterPro" id="IPR006597">
    <property type="entry name" value="Sel1-like"/>
</dbReference>
<protein>
    <submittedName>
        <fullName evidence="2">Tetratricopeptide repeat protein</fullName>
    </submittedName>
</protein>
<feature type="chain" id="PRO_5046713111" evidence="1">
    <location>
        <begin position="17"/>
        <end position="213"/>
    </location>
</feature>
<organism evidence="2 3">
    <name type="scientific">Chitinimonas lacunae</name>
    <dbReference type="NCBI Taxonomy" id="1963018"/>
    <lineage>
        <taxon>Bacteria</taxon>
        <taxon>Pseudomonadati</taxon>
        <taxon>Pseudomonadota</taxon>
        <taxon>Betaproteobacteria</taxon>
        <taxon>Neisseriales</taxon>
        <taxon>Chitinibacteraceae</taxon>
        <taxon>Chitinimonas</taxon>
    </lineage>
</organism>
<keyword evidence="1" id="KW-0732">Signal</keyword>
<dbReference type="Pfam" id="PF08238">
    <property type="entry name" value="Sel1"/>
    <property type="match status" value="3"/>
</dbReference>
<feature type="signal peptide" evidence="1">
    <location>
        <begin position="1"/>
        <end position="16"/>
    </location>
</feature>
<dbReference type="EMBL" id="JBHSBU010000001">
    <property type="protein sequence ID" value="MFC4158878.1"/>
    <property type="molecule type" value="Genomic_DNA"/>
</dbReference>
<dbReference type="RefSeq" id="WP_378162028.1">
    <property type="nucleotide sequence ID" value="NZ_JBHSBU010000001.1"/>
</dbReference>
<sequence length="213" mass="23126">MSRLLCAILLTVSVLAADDAAFSAYRDGDHQAALRLYRERAANGDPLALYNYAMVLKRGEGSGDTTDWRPLLRRAAEAGLAQAAYALGVAYENGDGVGRSQPEATRWFRQAALSGHVEAELSLATQYFLGRGVTRDYREAARWYRAAAEHGHAGAQYLLASMLEHGDGVARDLMEAMHWYSLAARQGDQAAALQAKRLAQSMTVSPPNPAPCQ</sequence>
<dbReference type="Proteomes" id="UP001595791">
    <property type="component" value="Unassembled WGS sequence"/>
</dbReference>
<reference evidence="3" key="1">
    <citation type="journal article" date="2019" name="Int. J. Syst. Evol. Microbiol.">
        <title>The Global Catalogue of Microorganisms (GCM) 10K type strain sequencing project: providing services to taxonomists for standard genome sequencing and annotation.</title>
        <authorList>
            <consortium name="The Broad Institute Genomics Platform"/>
            <consortium name="The Broad Institute Genome Sequencing Center for Infectious Disease"/>
            <person name="Wu L."/>
            <person name="Ma J."/>
        </authorList>
    </citation>
    <scope>NUCLEOTIDE SEQUENCE [LARGE SCALE GENOMIC DNA]</scope>
    <source>
        <strain evidence="3">LMG 29894</strain>
    </source>
</reference>
<proteinExistence type="predicted"/>
<keyword evidence="3" id="KW-1185">Reference proteome</keyword>
<dbReference type="InterPro" id="IPR052748">
    <property type="entry name" value="ISR_Activator"/>
</dbReference>
<evidence type="ECO:0000256" key="1">
    <source>
        <dbReference type="SAM" id="SignalP"/>
    </source>
</evidence>
<evidence type="ECO:0000313" key="2">
    <source>
        <dbReference type="EMBL" id="MFC4158878.1"/>
    </source>
</evidence>
<name>A0ABV8ML81_9NEIS</name>
<dbReference type="InterPro" id="IPR011990">
    <property type="entry name" value="TPR-like_helical_dom_sf"/>
</dbReference>
<dbReference type="PANTHER" id="PTHR45011:SF1">
    <property type="entry name" value="DAP3-BINDING CELL DEATH ENHANCER 1"/>
    <property type="match status" value="1"/>
</dbReference>
<dbReference type="SMART" id="SM00671">
    <property type="entry name" value="SEL1"/>
    <property type="match status" value="3"/>
</dbReference>
<dbReference type="PANTHER" id="PTHR45011">
    <property type="entry name" value="DAP3-BINDING CELL DEATH ENHANCER 1"/>
    <property type="match status" value="1"/>
</dbReference>
<accession>A0ABV8ML81</accession>